<gene>
    <name evidence="1" type="ORF">IDH45_26225</name>
</gene>
<dbReference type="RefSeq" id="WP_190931103.1">
    <property type="nucleotide sequence ID" value="NZ_JACXJA010000042.1"/>
</dbReference>
<dbReference type="Pfam" id="PF01263">
    <property type="entry name" value="Aldose_epim"/>
    <property type="match status" value="1"/>
</dbReference>
<dbReference type="Proteomes" id="UP000639396">
    <property type="component" value="Unassembled WGS sequence"/>
</dbReference>
<evidence type="ECO:0000313" key="2">
    <source>
        <dbReference type="Proteomes" id="UP000639396"/>
    </source>
</evidence>
<dbReference type="InterPro" id="IPR011013">
    <property type="entry name" value="Gal_mutarotase_sf_dom"/>
</dbReference>
<reference evidence="1" key="1">
    <citation type="submission" date="2020-09" db="EMBL/GenBank/DDBJ databases">
        <title>A novel bacterium of genus Paenibacillus, isolated from South China Sea.</title>
        <authorList>
            <person name="Huang H."/>
            <person name="Mo K."/>
            <person name="Hu Y."/>
        </authorList>
    </citation>
    <scope>NUCLEOTIDE SEQUENCE</scope>
    <source>
        <strain evidence="1">IB182363</strain>
    </source>
</reference>
<dbReference type="InterPro" id="IPR014718">
    <property type="entry name" value="GH-type_carb-bd"/>
</dbReference>
<dbReference type="InterPro" id="IPR008183">
    <property type="entry name" value="Aldose_1/G6P_1-epimerase"/>
</dbReference>
<dbReference type="AlphaFoldDB" id="A0A927CCE2"/>
<dbReference type="GO" id="GO:0016853">
    <property type="term" value="F:isomerase activity"/>
    <property type="evidence" value="ECO:0007669"/>
    <property type="project" value="InterPro"/>
</dbReference>
<dbReference type="CDD" id="cd01081">
    <property type="entry name" value="Aldose_epim"/>
    <property type="match status" value="1"/>
</dbReference>
<protein>
    <submittedName>
        <fullName evidence="1">Aldose 1-epimerase</fullName>
    </submittedName>
</protein>
<dbReference type="SUPFAM" id="SSF74650">
    <property type="entry name" value="Galactose mutarotase-like"/>
    <property type="match status" value="1"/>
</dbReference>
<comment type="caution">
    <text evidence="1">The sequence shown here is derived from an EMBL/GenBank/DDBJ whole genome shotgun (WGS) entry which is preliminary data.</text>
</comment>
<evidence type="ECO:0000313" key="1">
    <source>
        <dbReference type="EMBL" id="MBD2865484.1"/>
    </source>
</evidence>
<sequence length="330" mass="36836">MSNAYEGTYYGERAIWLKFGPYEAALLPEVGGNLVAFRDAENGYRYLREPEADEMEAFKQRPMVHGIPVLFPPNRYEDGNFPWNGQTYKLPVTEPGRNNHIHGFFYNIPWQVDDYGADDGSSYVVVAQRVDESHPAFAYFPHKFTIKIRYSLSKDGLTQETGVRNDGLQPMPCTLGFHTTVNAPFAPGSTPADCSFRMTVGERIELNERMLPTGRLSSLDADEEKMRGAGTTPYFASLDNHYTAVLQGGRNVMELTDTRLNVRLVYEAGSAYKFWMIYNGGGQGGFFCPEPQTGMVNAPSAPFSAEETGLVSLAPGEVWQETSRMYGESC</sequence>
<dbReference type="EMBL" id="JACXJA010000042">
    <property type="protein sequence ID" value="MBD2865484.1"/>
    <property type="molecule type" value="Genomic_DNA"/>
</dbReference>
<proteinExistence type="predicted"/>
<organism evidence="1 2">
    <name type="scientific">Paenibacillus oceani</name>
    <dbReference type="NCBI Taxonomy" id="2772510"/>
    <lineage>
        <taxon>Bacteria</taxon>
        <taxon>Bacillati</taxon>
        <taxon>Bacillota</taxon>
        <taxon>Bacilli</taxon>
        <taxon>Bacillales</taxon>
        <taxon>Paenibacillaceae</taxon>
        <taxon>Paenibacillus</taxon>
    </lineage>
</organism>
<name>A0A927CCE2_9BACL</name>
<dbReference type="Gene3D" id="2.70.98.10">
    <property type="match status" value="1"/>
</dbReference>
<dbReference type="GO" id="GO:0030246">
    <property type="term" value="F:carbohydrate binding"/>
    <property type="evidence" value="ECO:0007669"/>
    <property type="project" value="InterPro"/>
</dbReference>
<dbReference type="GO" id="GO:0005975">
    <property type="term" value="P:carbohydrate metabolic process"/>
    <property type="evidence" value="ECO:0007669"/>
    <property type="project" value="InterPro"/>
</dbReference>
<accession>A0A927CCE2</accession>
<keyword evidence="2" id="KW-1185">Reference proteome</keyword>